<name>A0A8H5G796_9AGAR</name>
<dbReference type="EMBL" id="JAACJO010000004">
    <property type="protein sequence ID" value="KAF5359470.1"/>
    <property type="molecule type" value="Genomic_DNA"/>
</dbReference>
<evidence type="ECO:0000313" key="3">
    <source>
        <dbReference type="Proteomes" id="UP000559027"/>
    </source>
</evidence>
<dbReference type="AlphaFoldDB" id="A0A8H5G796"/>
<feature type="region of interest" description="Disordered" evidence="1">
    <location>
        <begin position="492"/>
        <end position="530"/>
    </location>
</feature>
<protein>
    <submittedName>
        <fullName evidence="2">Uncharacterized protein</fullName>
    </submittedName>
</protein>
<proteinExistence type="predicted"/>
<feature type="region of interest" description="Disordered" evidence="1">
    <location>
        <begin position="271"/>
        <end position="312"/>
    </location>
</feature>
<keyword evidence="3" id="KW-1185">Reference proteome</keyword>
<evidence type="ECO:0000256" key="1">
    <source>
        <dbReference type="SAM" id="MobiDB-lite"/>
    </source>
</evidence>
<feature type="compositionally biased region" description="Acidic residues" evidence="1">
    <location>
        <begin position="271"/>
        <end position="284"/>
    </location>
</feature>
<accession>A0A8H5G796</accession>
<sequence length="602" mass="66190">MAPLPLVRTPSLFGSSVPPTPRGVLEPPGVLDKIQEDKWTSNPPQVTSYLTYSRAEPLDDQSRHCYMSSPCGLGWLFQLNETFHYQKSPSNHLAQELVGQTSLRLLPHFCSSMPFVLPKVIVKIVFPRDEGKALGVQMGEFLGLPIRSESALGTYMEPVQREGSVQLEVILTFDPISGLAFPTTPSMNTQKALHHSLDGPTFVDTKFYLFSAKVNGRPALPKPVYAKSLLITDSSNYMRDLLSPDSSFTGGSPCDLRLDVPEEIAKLDADTYDYDDDSDLEESEGSTATSKGKAPESPSEMEKKQDFGDQGATPAPHFIDGQAFAINGTAYKTWKAFIFYSYTNSIYFNKLKSQRAQNSTSFNWDQPTKGNPEFVTCSPKSMYRFADYAGLPELKALAKEGISQSLSRFNIVDELFSVFTYKYQEIIELEVDFLVRNFTGSVRRDFDEMLQMIVLGMQTHCFRVLAFTIKRLLGDDARTAWKAVDGTERNIGRRNGKRQVESAHSSSEWEEVAKDGATGGNVPPTPQLSFSFAGPSTHSALFGTPVMNNSSSAFGKAISGNENPFGSFAGTPPGTPRGPVPASTSGEGKSPVNVKQKKKKGI</sequence>
<dbReference type="Gene3D" id="3.30.710.10">
    <property type="entry name" value="Potassium Channel Kv1.1, Chain A"/>
    <property type="match status" value="1"/>
</dbReference>
<dbReference type="Proteomes" id="UP000559027">
    <property type="component" value="Unassembled WGS sequence"/>
</dbReference>
<organism evidence="2 3">
    <name type="scientific">Leucocoprinus leucothites</name>
    <dbReference type="NCBI Taxonomy" id="201217"/>
    <lineage>
        <taxon>Eukaryota</taxon>
        <taxon>Fungi</taxon>
        <taxon>Dikarya</taxon>
        <taxon>Basidiomycota</taxon>
        <taxon>Agaricomycotina</taxon>
        <taxon>Agaricomycetes</taxon>
        <taxon>Agaricomycetidae</taxon>
        <taxon>Agaricales</taxon>
        <taxon>Agaricineae</taxon>
        <taxon>Agaricaceae</taxon>
        <taxon>Leucocoprinus</taxon>
    </lineage>
</organism>
<gene>
    <name evidence="2" type="ORF">D9756_003561</name>
</gene>
<dbReference type="OrthoDB" id="6359816at2759"/>
<comment type="caution">
    <text evidence="2">The sequence shown here is derived from an EMBL/GenBank/DDBJ whole genome shotgun (WGS) entry which is preliminary data.</text>
</comment>
<evidence type="ECO:0000313" key="2">
    <source>
        <dbReference type="EMBL" id="KAF5359470.1"/>
    </source>
</evidence>
<feature type="region of interest" description="Disordered" evidence="1">
    <location>
        <begin position="555"/>
        <end position="602"/>
    </location>
</feature>
<reference evidence="2 3" key="1">
    <citation type="journal article" date="2020" name="ISME J.">
        <title>Uncovering the hidden diversity of litter-decomposition mechanisms in mushroom-forming fungi.</title>
        <authorList>
            <person name="Floudas D."/>
            <person name="Bentzer J."/>
            <person name="Ahren D."/>
            <person name="Johansson T."/>
            <person name="Persson P."/>
            <person name="Tunlid A."/>
        </authorList>
    </citation>
    <scope>NUCLEOTIDE SEQUENCE [LARGE SCALE GENOMIC DNA]</scope>
    <source>
        <strain evidence="2 3">CBS 146.42</strain>
    </source>
</reference>
<dbReference type="InterPro" id="IPR011333">
    <property type="entry name" value="SKP1/BTB/POZ_sf"/>
</dbReference>